<dbReference type="SUPFAM" id="SSF52518">
    <property type="entry name" value="Thiamin diphosphate-binding fold (THDP-binding)"/>
    <property type="match status" value="1"/>
</dbReference>
<dbReference type="InterPro" id="IPR029061">
    <property type="entry name" value="THDP-binding"/>
</dbReference>
<evidence type="ECO:0000259" key="1">
    <source>
        <dbReference type="Pfam" id="PF00456"/>
    </source>
</evidence>
<dbReference type="PANTHER" id="PTHR47514">
    <property type="entry name" value="TRANSKETOLASE N-TERMINAL SECTION-RELATED"/>
    <property type="match status" value="1"/>
</dbReference>
<feature type="domain" description="Transketolase N-terminal" evidence="1">
    <location>
        <begin position="30"/>
        <end position="210"/>
    </location>
</feature>
<keyword evidence="3" id="KW-1185">Reference proteome</keyword>
<sequence length="226" mass="24132">MTAAPYTYDDLLPLMRRAVDPLYGPEDSTLDVIWTLYDRILDVTPATADDIARDRFYLSKGHNAHAFYSVLTAKGFIPAEWMDTAFGPDSRLGTHPDRTLVPGAEISAGSLGHGLPLAVGTALGLRAQGVDAHLYVLIGDAELDEGSNHEAIAYAGATSLGALTVIVLDNDSASHGWPGGIASRFTAHGWTATDTDGRDHDAIEKAVRAHDGRHPHVVIARATSRI</sequence>
<dbReference type="Gene3D" id="3.40.50.970">
    <property type="match status" value="1"/>
</dbReference>
<dbReference type="Pfam" id="PF00456">
    <property type="entry name" value="Transketolase_N"/>
    <property type="match status" value="1"/>
</dbReference>
<organism evidence="2 3">
    <name type="scientific">Actinorhabdospora filicis</name>
    <dbReference type="NCBI Taxonomy" id="1785913"/>
    <lineage>
        <taxon>Bacteria</taxon>
        <taxon>Bacillati</taxon>
        <taxon>Actinomycetota</taxon>
        <taxon>Actinomycetes</taxon>
        <taxon>Micromonosporales</taxon>
        <taxon>Micromonosporaceae</taxon>
        <taxon>Actinorhabdospora</taxon>
    </lineage>
</organism>
<evidence type="ECO:0000313" key="3">
    <source>
        <dbReference type="Proteomes" id="UP001165079"/>
    </source>
</evidence>
<name>A0A9W6SSB3_9ACTN</name>
<protein>
    <submittedName>
        <fullName evidence="2">Transketolase</fullName>
    </submittedName>
</protein>
<evidence type="ECO:0000313" key="2">
    <source>
        <dbReference type="EMBL" id="GLZ81372.1"/>
    </source>
</evidence>
<comment type="caution">
    <text evidence="2">The sequence shown here is derived from an EMBL/GenBank/DDBJ whole genome shotgun (WGS) entry which is preliminary data.</text>
</comment>
<dbReference type="GO" id="GO:0000287">
    <property type="term" value="F:magnesium ion binding"/>
    <property type="evidence" value="ECO:0007669"/>
    <property type="project" value="UniProtKB-ARBA"/>
</dbReference>
<gene>
    <name evidence="2" type="ORF">Afil01_61790</name>
</gene>
<dbReference type="Proteomes" id="UP001165079">
    <property type="component" value="Unassembled WGS sequence"/>
</dbReference>
<dbReference type="PANTHER" id="PTHR47514:SF2">
    <property type="entry name" value="TRANSKETOLASE"/>
    <property type="match status" value="1"/>
</dbReference>
<proteinExistence type="predicted"/>
<dbReference type="EMBL" id="BSTX01000005">
    <property type="protein sequence ID" value="GLZ81372.1"/>
    <property type="molecule type" value="Genomic_DNA"/>
</dbReference>
<dbReference type="AlphaFoldDB" id="A0A9W6SSB3"/>
<reference evidence="2" key="1">
    <citation type="submission" date="2023-03" db="EMBL/GenBank/DDBJ databases">
        <title>Actinorhabdospora filicis NBRC 111898.</title>
        <authorList>
            <person name="Ichikawa N."/>
            <person name="Sato H."/>
            <person name="Tonouchi N."/>
        </authorList>
    </citation>
    <scope>NUCLEOTIDE SEQUENCE</scope>
    <source>
        <strain evidence="2">NBRC 111898</strain>
    </source>
</reference>
<dbReference type="InterPro" id="IPR005474">
    <property type="entry name" value="Transketolase_N"/>
</dbReference>
<accession>A0A9W6SSB3</accession>